<organism evidence="6 7">
    <name type="scientific">Aerophobetes bacterium</name>
    <dbReference type="NCBI Taxonomy" id="2030807"/>
    <lineage>
        <taxon>Bacteria</taxon>
        <taxon>Candidatus Aerophobota</taxon>
    </lineage>
</organism>
<dbReference type="PANTHER" id="PTHR10429:SF0">
    <property type="entry name" value="DNA-3-METHYLADENINE GLYCOSYLASE"/>
    <property type="match status" value="1"/>
</dbReference>
<dbReference type="InterPro" id="IPR036995">
    <property type="entry name" value="MPG_sf"/>
</dbReference>
<dbReference type="EC" id="3.2.2.-" evidence="5"/>
<evidence type="ECO:0000256" key="1">
    <source>
        <dbReference type="ARBA" id="ARBA00009232"/>
    </source>
</evidence>
<dbReference type="AlphaFoldDB" id="A0A662D551"/>
<evidence type="ECO:0000256" key="3">
    <source>
        <dbReference type="ARBA" id="ARBA00022801"/>
    </source>
</evidence>
<dbReference type="HAMAP" id="MF_00527">
    <property type="entry name" value="3MGH"/>
    <property type="match status" value="1"/>
</dbReference>
<keyword evidence="2 5" id="KW-0227">DNA damage</keyword>
<keyword evidence="3 5" id="KW-0378">Hydrolase</keyword>
<dbReference type="PANTHER" id="PTHR10429">
    <property type="entry name" value="DNA-3-METHYLADENINE GLYCOSYLASE"/>
    <property type="match status" value="1"/>
</dbReference>
<gene>
    <name evidence="6" type="ORF">DRZ78_01180</name>
</gene>
<accession>A0A662D551</accession>
<dbReference type="Proteomes" id="UP000277457">
    <property type="component" value="Unassembled WGS sequence"/>
</dbReference>
<dbReference type="GO" id="GO:0006284">
    <property type="term" value="P:base-excision repair"/>
    <property type="evidence" value="ECO:0007669"/>
    <property type="project" value="InterPro"/>
</dbReference>
<evidence type="ECO:0000313" key="6">
    <source>
        <dbReference type="EMBL" id="RLE08383.1"/>
    </source>
</evidence>
<evidence type="ECO:0000256" key="4">
    <source>
        <dbReference type="ARBA" id="ARBA00023204"/>
    </source>
</evidence>
<sequence>MKRPLPRSFYCRDTKEVARDLLGKVLVHRTADGITKGKIVETEAYYGPDDPASHAYKGRTKRARIMWGKPGIAYVYFTYGMHYLLNVVTEEEGKAGAVLIRALEPQEGIDLMKKRRGLSGVNTLTNGPARLTQALDITTRENGIDLTRGDLRIEEGKDEEFEIISAQRIGIKAGKEAKLRFYIKGNKFISKLSRAE</sequence>
<dbReference type="GO" id="GO:0003677">
    <property type="term" value="F:DNA binding"/>
    <property type="evidence" value="ECO:0007669"/>
    <property type="project" value="InterPro"/>
</dbReference>
<dbReference type="SUPFAM" id="SSF50486">
    <property type="entry name" value="FMT C-terminal domain-like"/>
    <property type="match status" value="1"/>
</dbReference>
<dbReference type="CDD" id="cd00540">
    <property type="entry name" value="AAG"/>
    <property type="match status" value="1"/>
</dbReference>
<reference evidence="6 7" key="1">
    <citation type="submission" date="2018-06" db="EMBL/GenBank/DDBJ databases">
        <title>Extensive metabolic versatility and redundancy in microbially diverse, dynamic hydrothermal sediments.</title>
        <authorList>
            <person name="Dombrowski N."/>
            <person name="Teske A."/>
            <person name="Baker B.J."/>
        </authorList>
    </citation>
    <scope>NUCLEOTIDE SEQUENCE [LARGE SCALE GENOMIC DNA]</scope>
    <source>
        <strain evidence="6">B7_G13</strain>
    </source>
</reference>
<dbReference type="GO" id="GO:0003905">
    <property type="term" value="F:alkylbase DNA N-glycosylase activity"/>
    <property type="evidence" value="ECO:0007669"/>
    <property type="project" value="InterPro"/>
</dbReference>
<evidence type="ECO:0000313" key="7">
    <source>
        <dbReference type="Proteomes" id="UP000277457"/>
    </source>
</evidence>
<dbReference type="NCBIfam" id="TIGR00567">
    <property type="entry name" value="3mg"/>
    <property type="match status" value="1"/>
</dbReference>
<evidence type="ECO:0000256" key="5">
    <source>
        <dbReference type="HAMAP-Rule" id="MF_00527"/>
    </source>
</evidence>
<dbReference type="FunFam" id="3.10.300.10:FF:000001">
    <property type="entry name" value="Putative 3-methyladenine DNA glycosylase"/>
    <property type="match status" value="1"/>
</dbReference>
<dbReference type="Gene3D" id="3.10.300.10">
    <property type="entry name" value="Methylpurine-DNA glycosylase (MPG)"/>
    <property type="match status" value="1"/>
</dbReference>
<comment type="caution">
    <text evidence="6">The sequence shown here is derived from an EMBL/GenBank/DDBJ whole genome shotgun (WGS) entry which is preliminary data.</text>
</comment>
<name>A0A662D551_UNCAE</name>
<keyword evidence="4 5" id="KW-0234">DNA repair</keyword>
<dbReference type="InterPro" id="IPR003180">
    <property type="entry name" value="MPG"/>
</dbReference>
<evidence type="ECO:0000256" key="2">
    <source>
        <dbReference type="ARBA" id="ARBA00022763"/>
    </source>
</evidence>
<dbReference type="Pfam" id="PF02245">
    <property type="entry name" value="Pur_DNA_glyco"/>
    <property type="match status" value="1"/>
</dbReference>
<comment type="similarity">
    <text evidence="1 5">Belongs to the DNA glycosylase MPG family.</text>
</comment>
<protein>
    <recommendedName>
        <fullName evidence="5">Putative 3-methyladenine DNA glycosylase</fullName>
        <ecNumber evidence="5">3.2.2.-</ecNumber>
    </recommendedName>
</protein>
<dbReference type="InterPro" id="IPR011034">
    <property type="entry name" value="Formyl_transferase-like_C_sf"/>
</dbReference>
<proteinExistence type="inferred from homology"/>
<dbReference type="NCBIfam" id="NF002003">
    <property type="entry name" value="PRK00802.1-3"/>
    <property type="match status" value="1"/>
</dbReference>
<dbReference type="EMBL" id="QMPY01000028">
    <property type="protein sequence ID" value="RLE08383.1"/>
    <property type="molecule type" value="Genomic_DNA"/>
</dbReference>